<reference evidence="2 3" key="1">
    <citation type="submission" date="2016-11" db="EMBL/GenBank/DDBJ databases">
        <authorList>
            <person name="Jaros S."/>
            <person name="Januszkiewicz K."/>
            <person name="Wedrychowicz H."/>
        </authorList>
    </citation>
    <scope>NUCLEOTIDE SEQUENCE [LARGE SCALE GENOMIC DNA]</scope>
    <source>
        <strain evidence="2 3">DSM 15212</strain>
    </source>
</reference>
<name>A0A1M6PIA6_PARC5</name>
<keyword evidence="1" id="KW-1133">Transmembrane helix</keyword>
<accession>A0A1M6PIA6</accession>
<organism evidence="2 3">
    <name type="scientific">Paramaledivibacter caminithermalis (strain DSM 15212 / CIP 107654 / DViRD3)</name>
    <name type="common">Clostridium caminithermale</name>
    <dbReference type="NCBI Taxonomy" id="1121301"/>
    <lineage>
        <taxon>Bacteria</taxon>
        <taxon>Bacillati</taxon>
        <taxon>Bacillota</taxon>
        <taxon>Clostridia</taxon>
        <taxon>Peptostreptococcales</taxon>
        <taxon>Caminicellaceae</taxon>
        <taxon>Paramaledivibacter</taxon>
    </lineage>
</organism>
<dbReference type="STRING" id="1121301.SAMN02745912_02173"/>
<dbReference type="AlphaFoldDB" id="A0A1M6PIA6"/>
<keyword evidence="1" id="KW-0812">Transmembrane</keyword>
<dbReference type="EMBL" id="FRAG01000024">
    <property type="protein sequence ID" value="SHK07657.1"/>
    <property type="molecule type" value="Genomic_DNA"/>
</dbReference>
<proteinExistence type="predicted"/>
<feature type="transmembrane region" description="Helical" evidence="1">
    <location>
        <begin position="6"/>
        <end position="24"/>
    </location>
</feature>
<keyword evidence="3" id="KW-1185">Reference proteome</keyword>
<evidence type="ECO:0000313" key="3">
    <source>
        <dbReference type="Proteomes" id="UP000184465"/>
    </source>
</evidence>
<evidence type="ECO:0000256" key="1">
    <source>
        <dbReference type="SAM" id="Phobius"/>
    </source>
</evidence>
<evidence type="ECO:0000313" key="2">
    <source>
        <dbReference type="EMBL" id="SHK07657.1"/>
    </source>
</evidence>
<sequence>MLLKGIFLTFIGINGIIITIIWIIKSFNEANKKEVYPLYNNKSLQFPLQRQATQSTVLLDRFILDKEIQETVLLDEEER</sequence>
<keyword evidence="1" id="KW-0472">Membrane</keyword>
<dbReference type="RefSeq" id="WP_073149749.1">
    <property type="nucleotide sequence ID" value="NZ_FRAG01000024.1"/>
</dbReference>
<dbReference type="Proteomes" id="UP000184465">
    <property type="component" value="Unassembled WGS sequence"/>
</dbReference>
<gene>
    <name evidence="2" type="ORF">SAMN02745912_02173</name>
</gene>
<protein>
    <submittedName>
        <fullName evidence="2">Uncharacterized protein</fullName>
    </submittedName>
</protein>